<dbReference type="GO" id="GO:0000032">
    <property type="term" value="P:cell wall mannoprotein biosynthetic process"/>
    <property type="evidence" value="ECO:0007669"/>
    <property type="project" value="TreeGrafter"/>
</dbReference>
<gene>
    <name evidence="5" type="ORF">CU098_008380</name>
</gene>
<proteinExistence type="inferred from homology"/>
<dbReference type="GO" id="GO:0005794">
    <property type="term" value="C:Golgi apparatus"/>
    <property type="evidence" value="ECO:0007669"/>
    <property type="project" value="TreeGrafter"/>
</dbReference>
<reference evidence="5 6" key="1">
    <citation type="journal article" date="2018" name="G3 (Bethesda)">
        <title>Phylogenetic and Phylogenomic Definition of Rhizopus Species.</title>
        <authorList>
            <person name="Gryganskyi A.P."/>
            <person name="Golan J."/>
            <person name="Dolatabadi S."/>
            <person name="Mondo S."/>
            <person name="Robb S."/>
            <person name="Idnurm A."/>
            <person name="Muszewska A."/>
            <person name="Steczkiewicz K."/>
            <person name="Masonjones S."/>
            <person name="Liao H.L."/>
            <person name="Gajdeczka M.T."/>
            <person name="Anike F."/>
            <person name="Vuek A."/>
            <person name="Anishchenko I.M."/>
            <person name="Voigt K."/>
            <person name="de Hoog G.S."/>
            <person name="Smith M.E."/>
            <person name="Heitman J."/>
            <person name="Vilgalys R."/>
            <person name="Stajich J.E."/>
        </authorList>
    </citation>
    <scope>NUCLEOTIDE SEQUENCE [LARGE SCALE GENOMIC DNA]</scope>
    <source>
        <strain evidence="5 6">LSU 92-RS-03</strain>
    </source>
</reference>
<dbReference type="GO" id="GO:0006487">
    <property type="term" value="P:protein N-linked glycosylation"/>
    <property type="evidence" value="ECO:0007669"/>
    <property type="project" value="TreeGrafter"/>
</dbReference>
<evidence type="ECO:0000313" key="6">
    <source>
        <dbReference type="Proteomes" id="UP000253551"/>
    </source>
</evidence>
<name>A0A367J9G1_RHIST</name>
<feature type="transmembrane region" description="Helical" evidence="4">
    <location>
        <begin position="9"/>
        <end position="26"/>
    </location>
</feature>
<dbReference type="InterPro" id="IPR029044">
    <property type="entry name" value="Nucleotide-diphossugar_trans"/>
</dbReference>
<dbReference type="GO" id="GO:0000026">
    <property type="term" value="F:alpha-1,2-mannosyltransferase activity"/>
    <property type="evidence" value="ECO:0007669"/>
    <property type="project" value="TreeGrafter"/>
</dbReference>
<keyword evidence="4" id="KW-0812">Transmembrane</keyword>
<comment type="similarity">
    <text evidence="1">Belongs to the glycosyltransferase 15 family.</text>
</comment>
<comment type="caution">
    <text evidence="5">The sequence shown here is derived from an EMBL/GenBank/DDBJ whole genome shotgun (WGS) entry which is preliminary data.</text>
</comment>
<evidence type="ECO:0008006" key="7">
    <source>
        <dbReference type="Google" id="ProtNLM"/>
    </source>
</evidence>
<dbReference type="GO" id="GO:0016020">
    <property type="term" value="C:membrane"/>
    <property type="evidence" value="ECO:0007669"/>
    <property type="project" value="InterPro"/>
</dbReference>
<dbReference type="PIRSF" id="PIRSF018153">
    <property type="entry name" value="Glyco_trans_15"/>
    <property type="match status" value="1"/>
</dbReference>
<dbReference type="PANTHER" id="PTHR31121">
    <property type="entry name" value="ALPHA-1,2 MANNOSYLTRANSFERASE KTR1"/>
    <property type="match status" value="1"/>
</dbReference>
<evidence type="ECO:0000256" key="1">
    <source>
        <dbReference type="ARBA" id="ARBA00007677"/>
    </source>
</evidence>
<sequence>MIKQFRKPVIVITTLTAFFGLFFYFSQFTQSPSQPLIHPSIKNDPNLDLSQPPAWHNTTRVKAAFVILTRNSELEPLRKTMQQLEARFNHKFKYPYVFLNDVEFTQEFKDLTQSMTDAEIKYGLIPKEHWSYPDWIDVKKADDLRHKMGEANIIYGDSLSYRHMCRFESGFFYRHPMMAEYEFYWRVEPGVEFSCDIDYDPFLYMKENKKKYGWTISLIEYESTIPTLWKTVKSFMQEYPHFIPKNNLMNFISNNEGRDYNLCHFWSNFEIADLNFLRSPEYTAFFDYLDRSGGFFYERWGDAPVHSVAVGIFLNKSQVHFFNDIGYKHDPFMHCPIARELQKKCHCNAQDSFDHTSNSCLRRYMES</sequence>
<dbReference type="OrthoDB" id="439943at2759"/>
<evidence type="ECO:0000256" key="3">
    <source>
        <dbReference type="PIRSR" id="PIRSR018153-1"/>
    </source>
</evidence>
<keyword evidence="2" id="KW-0808">Transferase</keyword>
<keyword evidence="4" id="KW-0472">Membrane</keyword>
<feature type="active site" description="Nucleophile" evidence="3">
    <location>
        <position position="270"/>
    </location>
</feature>
<dbReference type="Gene3D" id="3.90.550.10">
    <property type="entry name" value="Spore Coat Polysaccharide Biosynthesis Protein SpsA, Chain A"/>
    <property type="match status" value="1"/>
</dbReference>
<accession>A0A367J9G1</accession>
<dbReference type="Pfam" id="PF01793">
    <property type="entry name" value="Glyco_transf_15"/>
    <property type="match status" value="1"/>
</dbReference>
<dbReference type="AlphaFoldDB" id="A0A367J9G1"/>
<dbReference type="InterPro" id="IPR002685">
    <property type="entry name" value="Glyco_trans_15"/>
</dbReference>
<evidence type="ECO:0000313" key="5">
    <source>
        <dbReference type="EMBL" id="RCH86573.1"/>
    </source>
</evidence>
<dbReference type="PANTHER" id="PTHR31121:SF6">
    <property type="entry name" value="ALPHA-1,2 MANNOSYLTRANSFERASE KTR1"/>
    <property type="match status" value="1"/>
</dbReference>
<evidence type="ECO:0000256" key="4">
    <source>
        <dbReference type="SAM" id="Phobius"/>
    </source>
</evidence>
<organism evidence="5 6">
    <name type="scientific">Rhizopus stolonifer</name>
    <name type="common">Rhizopus nigricans</name>
    <dbReference type="NCBI Taxonomy" id="4846"/>
    <lineage>
        <taxon>Eukaryota</taxon>
        <taxon>Fungi</taxon>
        <taxon>Fungi incertae sedis</taxon>
        <taxon>Mucoromycota</taxon>
        <taxon>Mucoromycotina</taxon>
        <taxon>Mucoromycetes</taxon>
        <taxon>Mucorales</taxon>
        <taxon>Mucorineae</taxon>
        <taxon>Rhizopodaceae</taxon>
        <taxon>Rhizopus</taxon>
    </lineage>
</organism>
<keyword evidence="4" id="KW-1133">Transmembrane helix</keyword>
<dbReference type="FunFam" id="3.90.550.10:FF:000051">
    <property type="entry name" value="Alpha-1,2-mannosyltransferase (Ktr4)"/>
    <property type="match status" value="1"/>
</dbReference>
<dbReference type="Proteomes" id="UP000253551">
    <property type="component" value="Unassembled WGS sequence"/>
</dbReference>
<dbReference type="EMBL" id="PJQM01003907">
    <property type="protein sequence ID" value="RCH86573.1"/>
    <property type="molecule type" value="Genomic_DNA"/>
</dbReference>
<dbReference type="SUPFAM" id="SSF53448">
    <property type="entry name" value="Nucleotide-diphospho-sugar transferases"/>
    <property type="match status" value="1"/>
</dbReference>
<protein>
    <recommendedName>
        <fullName evidence="7">Alpha 1,2-mannosyltransferase 2.4.1</fullName>
    </recommendedName>
</protein>
<keyword evidence="6" id="KW-1185">Reference proteome</keyword>
<evidence type="ECO:0000256" key="2">
    <source>
        <dbReference type="ARBA" id="ARBA00022679"/>
    </source>
</evidence>